<dbReference type="PANTHER" id="PTHR10044">
    <property type="entry name" value="INHIBITOR OF APOPTOSIS"/>
    <property type="match status" value="1"/>
</dbReference>
<dbReference type="GO" id="GO:0005737">
    <property type="term" value="C:cytoplasm"/>
    <property type="evidence" value="ECO:0007669"/>
    <property type="project" value="TreeGrafter"/>
</dbReference>
<evidence type="ECO:0000313" key="7">
    <source>
        <dbReference type="EMBL" id="CAF0979244.1"/>
    </source>
</evidence>
<dbReference type="Pfam" id="PF00653">
    <property type="entry name" value="BIR"/>
    <property type="match status" value="2"/>
</dbReference>
<dbReference type="InterPro" id="IPR013083">
    <property type="entry name" value="Znf_RING/FYVE/PHD"/>
</dbReference>
<keyword evidence="3" id="KW-0862">Zinc</keyword>
<evidence type="ECO:0000256" key="4">
    <source>
        <dbReference type="PROSITE-ProRule" id="PRU00175"/>
    </source>
</evidence>
<dbReference type="GO" id="GO:0008270">
    <property type="term" value="F:zinc ion binding"/>
    <property type="evidence" value="ECO:0007669"/>
    <property type="project" value="UniProtKB-KW"/>
</dbReference>
<evidence type="ECO:0000256" key="2">
    <source>
        <dbReference type="ARBA" id="ARBA00022771"/>
    </source>
</evidence>
<sequence length="467" mass="52919">MSAAGFQYIDDRDTARCEHCGLEVFNWTADMNPFTIHSEESPDCSYVRSMKPSSLLAIPESSSSSTTTGQNISISNEQENHPKRRKIDLKSRLNNSFEPDSLQQCRRHSFCQWPYFGALSSEHMVQAGFFGCDGNDRSICPYCNLICEQWTPYVDNPSKVHKTLSPTCLYVTEKLPLAEPPPIINGNISSIAPIGSSPIHAPNNVNSLLLSTLARPVTQNQSHSAVHGPAASAPMCPVDNSLSIDELIRANTTSIENQFDVNKFCCKDLLDHWDPDDNSKSEDDRWFPHWANGKQLYGGQLYHKIQETNRANQLRFNSKRVNEKANPDLITKTNSRQSLMSNKRILSIISRCRQRQSQGKHEHSVCYRDLLIVRFIQQKQIELKNNIIIPYEKMKQISEEAIKRYQEIPGQRQISVEPCVVCLIEKKRLACVPCGHFITCVPCGYSLKSCPLCRKEIEAFARININV</sequence>
<comment type="caution">
    <text evidence="7">The sequence shown here is derived from an EMBL/GenBank/DDBJ whole genome shotgun (WGS) entry which is preliminary data.</text>
</comment>
<dbReference type="SUPFAM" id="SSF57850">
    <property type="entry name" value="RING/U-box"/>
    <property type="match status" value="1"/>
</dbReference>
<dbReference type="InterPro" id="IPR050784">
    <property type="entry name" value="IAP"/>
</dbReference>
<organism evidence="7 8">
    <name type="scientific">Rotaria sordida</name>
    <dbReference type="NCBI Taxonomy" id="392033"/>
    <lineage>
        <taxon>Eukaryota</taxon>
        <taxon>Metazoa</taxon>
        <taxon>Spiralia</taxon>
        <taxon>Gnathifera</taxon>
        <taxon>Rotifera</taxon>
        <taxon>Eurotatoria</taxon>
        <taxon>Bdelloidea</taxon>
        <taxon>Philodinida</taxon>
        <taxon>Philodinidae</taxon>
        <taxon>Rotaria</taxon>
    </lineage>
</organism>
<feature type="compositionally biased region" description="Low complexity" evidence="5">
    <location>
        <begin position="57"/>
        <end position="75"/>
    </location>
</feature>
<feature type="region of interest" description="Disordered" evidence="5">
    <location>
        <begin position="57"/>
        <end position="90"/>
    </location>
</feature>
<evidence type="ECO:0000256" key="5">
    <source>
        <dbReference type="SAM" id="MobiDB-lite"/>
    </source>
</evidence>
<dbReference type="Proteomes" id="UP000663864">
    <property type="component" value="Unassembled WGS sequence"/>
</dbReference>
<protein>
    <recommendedName>
        <fullName evidence="6">RING-type domain-containing protein</fullName>
    </recommendedName>
</protein>
<keyword evidence="2 4" id="KW-0863">Zinc-finger</keyword>
<evidence type="ECO:0000256" key="1">
    <source>
        <dbReference type="ARBA" id="ARBA00006672"/>
    </source>
</evidence>
<dbReference type="Gene3D" id="1.10.1170.10">
    <property type="entry name" value="Inhibitor Of Apoptosis Protein (2mihbC-IAP-1), Chain A"/>
    <property type="match status" value="2"/>
</dbReference>
<dbReference type="AlphaFoldDB" id="A0A814F7V4"/>
<dbReference type="Gene3D" id="3.30.40.10">
    <property type="entry name" value="Zinc/RING finger domain, C3HC4 (zinc finger)"/>
    <property type="match status" value="1"/>
</dbReference>
<dbReference type="PROSITE" id="PS50143">
    <property type="entry name" value="BIR_REPEAT_2"/>
    <property type="match status" value="2"/>
</dbReference>
<dbReference type="GO" id="GO:0051726">
    <property type="term" value="P:regulation of cell cycle"/>
    <property type="evidence" value="ECO:0007669"/>
    <property type="project" value="TreeGrafter"/>
</dbReference>
<dbReference type="SMART" id="SM00238">
    <property type="entry name" value="BIR"/>
    <property type="match status" value="2"/>
</dbReference>
<dbReference type="PANTHER" id="PTHR10044:SF139">
    <property type="entry name" value="DEATH-ASSOCIATED INHIBITOR OF APOPTOSIS 2"/>
    <property type="match status" value="1"/>
</dbReference>
<name>A0A814F7V4_9BILA</name>
<dbReference type="GO" id="GO:0005634">
    <property type="term" value="C:nucleus"/>
    <property type="evidence" value="ECO:0007669"/>
    <property type="project" value="TreeGrafter"/>
</dbReference>
<dbReference type="InterPro" id="IPR001370">
    <property type="entry name" value="BIR_rpt"/>
</dbReference>
<feature type="domain" description="RING-type" evidence="6">
    <location>
        <begin position="419"/>
        <end position="454"/>
    </location>
</feature>
<comment type="similarity">
    <text evidence="1">Belongs to the IAP family.</text>
</comment>
<dbReference type="SUPFAM" id="SSF57924">
    <property type="entry name" value="Inhibitor of apoptosis (IAP) repeat"/>
    <property type="match status" value="2"/>
</dbReference>
<dbReference type="InterPro" id="IPR001841">
    <property type="entry name" value="Znf_RING"/>
</dbReference>
<dbReference type="PROSITE" id="PS50089">
    <property type="entry name" value="ZF_RING_2"/>
    <property type="match status" value="1"/>
</dbReference>
<proteinExistence type="inferred from homology"/>
<reference evidence="7" key="1">
    <citation type="submission" date="2021-02" db="EMBL/GenBank/DDBJ databases">
        <authorList>
            <person name="Nowell W R."/>
        </authorList>
    </citation>
    <scope>NUCLEOTIDE SEQUENCE</scope>
</reference>
<evidence type="ECO:0000256" key="3">
    <source>
        <dbReference type="ARBA" id="ARBA00022833"/>
    </source>
</evidence>
<evidence type="ECO:0000313" key="8">
    <source>
        <dbReference type="Proteomes" id="UP000663864"/>
    </source>
</evidence>
<evidence type="ECO:0000259" key="6">
    <source>
        <dbReference type="PROSITE" id="PS50089"/>
    </source>
</evidence>
<keyword evidence="2 4" id="KW-0479">Metal-binding</keyword>
<gene>
    <name evidence="7" type="ORF">ZHD862_LOCUS11418</name>
</gene>
<dbReference type="Pfam" id="PF13920">
    <property type="entry name" value="zf-C3HC4_3"/>
    <property type="match status" value="1"/>
</dbReference>
<accession>A0A814F7V4</accession>
<dbReference type="EMBL" id="CAJNOT010000429">
    <property type="protein sequence ID" value="CAF0979244.1"/>
    <property type="molecule type" value="Genomic_DNA"/>
</dbReference>